<dbReference type="PANTHER" id="PTHR45947">
    <property type="entry name" value="SULFOQUINOVOSYL TRANSFERASE SQD2"/>
    <property type="match status" value="1"/>
</dbReference>
<dbReference type="Gene3D" id="3.40.50.2000">
    <property type="entry name" value="Glycogen Phosphorylase B"/>
    <property type="match status" value="2"/>
</dbReference>
<dbReference type="AlphaFoldDB" id="A0A3B1D3K2"/>
<feature type="domain" description="Glycosyl transferase family 1" evidence="1">
    <location>
        <begin position="266"/>
        <end position="433"/>
    </location>
</feature>
<evidence type="ECO:0000313" key="3">
    <source>
        <dbReference type="EMBL" id="VAX33351.1"/>
    </source>
</evidence>
<proteinExistence type="predicted"/>
<name>A0A3B1D3K2_9ZZZZ</name>
<accession>A0A3B1D3K2</accession>
<feature type="domain" description="Glycosyltransferase subfamily 4-like N-terminal" evidence="2">
    <location>
        <begin position="106"/>
        <end position="261"/>
    </location>
</feature>
<gene>
    <name evidence="3" type="ORF">MNBD_NITROSPIRAE02-1631</name>
</gene>
<dbReference type="InterPro" id="IPR050194">
    <property type="entry name" value="Glycosyltransferase_grp1"/>
</dbReference>
<dbReference type="InterPro" id="IPR028098">
    <property type="entry name" value="Glyco_trans_4-like_N"/>
</dbReference>
<dbReference type="Pfam" id="PF13439">
    <property type="entry name" value="Glyco_transf_4"/>
    <property type="match status" value="1"/>
</dbReference>
<dbReference type="GO" id="GO:0016757">
    <property type="term" value="F:glycosyltransferase activity"/>
    <property type="evidence" value="ECO:0007669"/>
    <property type="project" value="InterPro"/>
</dbReference>
<dbReference type="EMBL" id="UOGH01000294">
    <property type="protein sequence ID" value="VAX33351.1"/>
    <property type="molecule type" value="Genomic_DNA"/>
</dbReference>
<evidence type="ECO:0000259" key="2">
    <source>
        <dbReference type="Pfam" id="PF13439"/>
    </source>
</evidence>
<reference evidence="3" key="1">
    <citation type="submission" date="2018-06" db="EMBL/GenBank/DDBJ databases">
        <authorList>
            <person name="Zhirakovskaya E."/>
        </authorList>
    </citation>
    <scope>NUCLEOTIDE SEQUENCE</scope>
</reference>
<dbReference type="SUPFAM" id="SSF53756">
    <property type="entry name" value="UDP-Glycosyltransferase/glycogen phosphorylase"/>
    <property type="match status" value="1"/>
</dbReference>
<protein>
    <submittedName>
        <fullName evidence="3">Glycosyltransferase</fullName>
    </submittedName>
</protein>
<sequence>MIDSSLILDGYSYNKCGSEFTAKFKPFRVNHIASFSCLSFFLSLDPDCNLPRYCSMIGNQKLLSINFSPLSHKADMAIKARDRRLTVLHVATLNQPIKPDLGYGPIETVIYNIDKGLHALGHRSIVACSGDSGVAGEHYVTIEKSMGNYWSQDNPEKRKTLNVHLSKAADRIRMGDIDVIHTHDLKTLEYIYDAVSGMHVPIVMTLHVAAKNYLVEGAFRRWCKPMSSPQVYCIPISEYQKQDYKGLKTGNVVYHGIEVERYPVKKNPDRESYLFTIGRVTRDKGQDKAIEVARKTGSKLIIAGCVQDKAADREFFEELKDSIDLFVDIGKQPVDGDYFEDVIKPLLDCDEQIIYIGEVGSEYKKQWYRHARATLFPIQWGEPFGLVLIESMACGTPVIALNRGAVPEIIVDGKTGFVVDSLSAMIEAVDRIDNINPHECRRHVQDNFSIASMAYKYSDLYQQIVIDHKRSLSYRQLLIDYFPNPLQLGIIAT</sequence>
<dbReference type="InterPro" id="IPR001296">
    <property type="entry name" value="Glyco_trans_1"/>
</dbReference>
<dbReference type="PANTHER" id="PTHR45947:SF3">
    <property type="entry name" value="SULFOQUINOVOSYL TRANSFERASE SQD2"/>
    <property type="match status" value="1"/>
</dbReference>
<evidence type="ECO:0000259" key="1">
    <source>
        <dbReference type="Pfam" id="PF00534"/>
    </source>
</evidence>
<organism evidence="3">
    <name type="scientific">hydrothermal vent metagenome</name>
    <dbReference type="NCBI Taxonomy" id="652676"/>
    <lineage>
        <taxon>unclassified sequences</taxon>
        <taxon>metagenomes</taxon>
        <taxon>ecological metagenomes</taxon>
    </lineage>
</organism>
<dbReference type="Pfam" id="PF00534">
    <property type="entry name" value="Glycos_transf_1"/>
    <property type="match status" value="1"/>
</dbReference>
<dbReference type="CDD" id="cd03802">
    <property type="entry name" value="GT4_AviGT4-like"/>
    <property type="match status" value="1"/>
</dbReference>
<keyword evidence="3" id="KW-0808">Transferase</keyword>